<feature type="non-terminal residue" evidence="2">
    <location>
        <position position="155"/>
    </location>
</feature>
<protein>
    <submittedName>
        <fullName evidence="2">ABC transporter substrate-binding protein</fullName>
    </submittedName>
</protein>
<reference evidence="2" key="1">
    <citation type="submission" date="2020-02" db="EMBL/GenBank/DDBJ databases">
        <title>Draft genome sequence of Candidatus Afipia apatlaquensis IBT-C3, a potential strain for decolorization of textile dyes.</title>
        <authorList>
            <person name="Sanchez-Reyes A."/>
            <person name="Breton-Deval L."/>
            <person name="Mangelson H."/>
            <person name="Sanchez-Flores A."/>
        </authorList>
    </citation>
    <scope>NUCLEOTIDE SEQUENCE [LARGE SCALE GENOMIC DNA]</scope>
    <source>
        <strain evidence="2">IBT-C3</strain>
    </source>
</reference>
<feature type="signal peptide" evidence="1">
    <location>
        <begin position="1"/>
        <end position="20"/>
    </location>
</feature>
<accession>A0A7C9VI79</accession>
<sequence>MTCRWIAPALGVLLAGSAGAALGDKLDVVRDLAGRVGPVIGAALVCRDIARPRIQVIVDKFAVVINEASPGEAERADVTQLLDRAVAEGRRAVTAGRIDCASAERQLADLEKSITGPVSPGAAAPVAAAPATSPGAASTAVRGISDREIRFGISA</sequence>
<evidence type="ECO:0000256" key="1">
    <source>
        <dbReference type="SAM" id="SignalP"/>
    </source>
</evidence>
<proteinExistence type="predicted"/>
<dbReference type="EMBL" id="JAAMRR010000077">
    <property type="protein sequence ID" value="NGX93955.1"/>
    <property type="molecule type" value="Genomic_DNA"/>
</dbReference>
<gene>
    <name evidence="2" type="ORF">G4V63_01475</name>
</gene>
<dbReference type="Proteomes" id="UP000480266">
    <property type="component" value="Unassembled WGS sequence"/>
</dbReference>
<name>A0A7C9VI79_9BRAD</name>
<evidence type="ECO:0000313" key="2">
    <source>
        <dbReference type="EMBL" id="NGX93955.1"/>
    </source>
</evidence>
<feature type="chain" id="PRO_5028990629" evidence="1">
    <location>
        <begin position="21"/>
        <end position="155"/>
    </location>
</feature>
<keyword evidence="1" id="KW-0732">Signal</keyword>
<dbReference type="AlphaFoldDB" id="A0A7C9VI79"/>
<evidence type="ECO:0000313" key="3">
    <source>
        <dbReference type="Proteomes" id="UP000480266"/>
    </source>
</evidence>
<organism evidence="2 3">
    <name type="scientific">Candidatus Afipia apatlaquensis</name>
    <dbReference type="NCBI Taxonomy" id="2712852"/>
    <lineage>
        <taxon>Bacteria</taxon>
        <taxon>Pseudomonadati</taxon>
        <taxon>Pseudomonadota</taxon>
        <taxon>Alphaproteobacteria</taxon>
        <taxon>Hyphomicrobiales</taxon>
        <taxon>Nitrobacteraceae</taxon>
        <taxon>Afipia</taxon>
    </lineage>
</organism>
<keyword evidence="3" id="KW-1185">Reference proteome</keyword>
<comment type="caution">
    <text evidence="2">The sequence shown here is derived from an EMBL/GenBank/DDBJ whole genome shotgun (WGS) entry which is preliminary data.</text>
</comment>